<dbReference type="InterPro" id="IPR007785">
    <property type="entry name" value="Anamorsin"/>
</dbReference>
<keyword evidence="8" id="KW-0408">Iron</keyword>
<evidence type="ECO:0000256" key="10">
    <source>
        <dbReference type="ARBA" id="ARBA00023128"/>
    </source>
</evidence>
<evidence type="ECO:0000256" key="4">
    <source>
        <dbReference type="ARBA" id="ARBA00022485"/>
    </source>
</evidence>
<dbReference type="GO" id="GO:0005737">
    <property type="term" value="C:cytoplasm"/>
    <property type="evidence" value="ECO:0007669"/>
    <property type="project" value="UniProtKB-SubCell"/>
</dbReference>
<evidence type="ECO:0000259" key="12">
    <source>
        <dbReference type="Pfam" id="PF05093"/>
    </source>
</evidence>
<gene>
    <name evidence="13" type="ORF">RJ639_013321</name>
</gene>
<keyword evidence="4" id="KW-0004">4Fe-4S</keyword>
<evidence type="ECO:0000313" key="13">
    <source>
        <dbReference type="EMBL" id="KAK3007981.1"/>
    </source>
</evidence>
<keyword evidence="11" id="KW-0732">Signal</keyword>
<evidence type="ECO:0000256" key="8">
    <source>
        <dbReference type="ARBA" id="ARBA00023004"/>
    </source>
</evidence>
<evidence type="ECO:0000256" key="2">
    <source>
        <dbReference type="ARBA" id="ARBA00004496"/>
    </source>
</evidence>
<dbReference type="PANTHER" id="PTHR13273:SF14">
    <property type="entry name" value="ANAMORSIN"/>
    <property type="match status" value="1"/>
</dbReference>
<keyword evidence="14" id="KW-1185">Reference proteome</keyword>
<dbReference type="InterPro" id="IPR046408">
    <property type="entry name" value="CIAPIN1"/>
</dbReference>
<evidence type="ECO:0000256" key="7">
    <source>
        <dbReference type="ARBA" id="ARBA00022723"/>
    </source>
</evidence>
<dbReference type="InterPro" id="IPR029063">
    <property type="entry name" value="SAM-dependent_MTases_sf"/>
</dbReference>
<keyword evidence="10" id="KW-0496">Mitochondrion</keyword>
<sequence>MTKLCVAAIFSMHFRIVFTTSTNHLIRLKKFGRRWSTDIKFKKKNEKPDKGSVTVAVQRSSQCFCLFEEVLLPVVPMIFYYEPRISALGVTIETKKGAGTSSTTISTTETPYLHICWPTPTSPSFDSHEQINITGSLPVKSSATDIVISISRTLDFPGEELFKEFSRVLKPGGEIVLHQTLQSAAEKVATSSIDRKLWMADFEEIQEVQIAPLVQVADCYGCGLGLAFLCRTCPYMDPETVPFKLGEKEALSTSFLLASDTYKKFRKEDQWIQ</sequence>
<evidence type="ECO:0000313" key="14">
    <source>
        <dbReference type="Proteomes" id="UP001188597"/>
    </source>
</evidence>
<reference evidence="13" key="1">
    <citation type="submission" date="2022-12" db="EMBL/GenBank/DDBJ databases">
        <title>Draft genome assemblies for two species of Escallonia (Escalloniales).</title>
        <authorList>
            <person name="Chanderbali A."/>
            <person name="Dervinis C."/>
            <person name="Anghel I."/>
            <person name="Soltis D."/>
            <person name="Soltis P."/>
            <person name="Zapata F."/>
        </authorList>
    </citation>
    <scope>NUCLEOTIDE SEQUENCE</scope>
    <source>
        <strain evidence="13">UCBG64.0493</strain>
        <tissue evidence="13">Leaf</tissue>
    </source>
</reference>
<evidence type="ECO:0000256" key="9">
    <source>
        <dbReference type="ARBA" id="ARBA00023014"/>
    </source>
</evidence>
<evidence type="ECO:0000256" key="3">
    <source>
        <dbReference type="ARBA" id="ARBA00008169"/>
    </source>
</evidence>
<proteinExistence type="inferred from homology"/>
<organism evidence="13 14">
    <name type="scientific">Escallonia herrerae</name>
    <dbReference type="NCBI Taxonomy" id="1293975"/>
    <lineage>
        <taxon>Eukaryota</taxon>
        <taxon>Viridiplantae</taxon>
        <taxon>Streptophyta</taxon>
        <taxon>Embryophyta</taxon>
        <taxon>Tracheophyta</taxon>
        <taxon>Spermatophyta</taxon>
        <taxon>Magnoliopsida</taxon>
        <taxon>eudicotyledons</taxon>
        <taxon>Gunneridae</taxon>
        <taxon>Pentapetalae</taxon>
        <taxon>asterids</taxon>
        <taxon>campanulids</taxon>
        <taxon>Escalloniales</taxon>
        <taxon>Escalloniaceae</taxon>
        <taxon>Escallonia</taxon>
    </lineage>
</organism>
<dbReference type="GO" id="GO:0016226">
    <property type="term" value="P:iron-sulfur cluster assembly"/>
    <property type="evidence" value="ECO:0007669"/>
    <property type="project" value="InterPro"/>
</dbReference>
<keyword evidence="7" id="KW-0479">Metal-binding</keyword>
<protein>
    <recommendedName>
        <fullName evidence="12">Anamorsin C-terminal domain-containing protein</fullName>
    </recommendedName>
</protein>
<feature type="signal peptide" evidence="11">
    <location>
        <begin position="1"/>
        <end position="19"/>
    </location>
</feature>
<dbReference type="EMBL" id="JAVXUP010001802">
    <property type="protein sequence ID" value="KAK3007981.1"/>
    <property type="molecule type" value="Genomic_DNA"/>
</dbReference>
<keyword evidence="5" id="KW-0963">Cytoplasm</keyword>
<dbReference type="GO" id="GO:0051537">
    <property type="term" value="F:2 iron, 2 sulfur cluster binding"/>
    <property type="evidence" value="ECO:0007669"/>
    <property type="project" value="UniProtKB-KW"/>
</dbReference>
<dbReference type="Gene3D" id="3.40.50.150">
    <property type="entry name" value="Vaccinia Virus protein VP39"/>
    <property type="match status" value="1"/>
</dbReference>
<comment type="caution">
    <text evidence="13">The sequence shown here is derived from an EMBL/GenBank/DDBJ whole genome shotgun (WGS) entry which is preliminary data.</text>
</comment>
<dbReference type="Pfam" id="PF05093">
    <property type="entry name" value="CIAPIN1"/>
    <property type="match status" value="1"/>
</dbReference>
<name>A0AA89APN3_9ASTE</name>
<comment type="similarity">
    <text evidence="3">Belongs to the anamorsin family.</text>
</comment>
<feature type="chain" id="PRO_5041709570" description="Anamorsin C-terminal domain-containing protein" evidence="11">
    <location>
        <begin position="20"/>
        <end position="273"/>
    </location>
</feature>
<evidence type="ECO:0000256" key="1">
    <source>
        <dbReference type="ARBA" id="ARBA00001966"/>
    </source>
</evidence>
<dbReference type="AlphaFoldDB" id="A0AA89APN3"/>
<dbReference type="Proteomes" id="UP001188597">
    <property type="component" value="Unassembled WGS sequence"/>
</dbReference>
<dbReference type="GO" id="GO:0046872">
    <property type="term" value="F:metal ion binding"/>
    <property type="evidence" value="ECO:0007669"/>
    <property type="project" value="UniProtKB-KW"/>
</dbReference>
<evidence type="ECO:0000256" key="5">
    <source>
        <dbReference type="ARBA" id="ARBA00022490"/>
    </source>
</evidence>
<dbReference type="PANTHER" id="PTHR13273">
    <property type="entry name" value="ANAMORSIN"/>
    <property type="match status" value="1"/>
</dbReference>
<comment type="subcellular location">
    <subcellularLocation>
        <location evidence="2">Cytoplasm</location>
    </subcellularLocation>
</comment>
<keyword evidence="9" id="KW-0411">Iron-sulfur</keyword>
<accession>A0AA89APN3</accession>
<evidence type="ECO:0000256" key="6">
    <source>
        <dbReference type="ARBA" id="ARBA00022714"/>
    </source>
</evidence>
<dbReference type="GO" id="GO:0051539">
    <property type="term" value="F:4 iron, 4 sulfur cluster binding"/>
    <property type="evidence" value="ECO:0007669"/>
    <property type="project" value="UniProtKB-KW"/>
</dbReference>
<feature type="domain" description="Anamorsin C-terminal" evidence="12">
    <location>
        <begin position="191"/>
        <end position="248"/>
    </location>
</feature>
<keyword evidence="6" id="KW-0001">2Fe-2S</keyword>
<comment type="cofactor">
    <cofactor evidence="1">
        <name>[4Fe-4S] cluster</name>
        <dbReference type="ChEBI" id="CHEBI:49883"/>
    </cofactor>
</comment>
<evidence type="ECO:0000256" key="11">
    <source>
        <dbReference type="SAM" id="SignalP"/>
    </source>
</evidence>